<dbReference type="OrthoDB" id="2360475at2"/>
<reference evidence="9 10" key="1">
    <citation type="submission" date="2019-07" db="EMBL/GenBank/DDBJ databases">
        <title>Whole genome shotgun sequence of Halolactibacillus alkaliphilus NBRC 103919.</title>
        <authorList>
            <person name="Hosoyama A."/>
            <person name="Uohara A."/>
            <person name="Ohji S."/>
            <person name="Ichikawa N."/>
        </authorList>
    </citation>
    <scope>NUCLEOTIDE SEQUENCE [LARGE SCALE GENOMIC DNA]</scope>
    <source>
        <strain evidence="9 10">NBRC 103919</strain>
    </source>
</reference>
<comment type="similarity">
    <text evidence="2">Belongs to the CpsC/CapA family.</text>
</comment>
<keyword evidence="3" id="KW-1003">Cell membrane</keyword>
<comment type="subcellular location">
    <subcellularLocation>
        <location evidence="1">Cell membrane</location>
        <topology evidence="1">Multi-pass membrane protein</topology>
    </subcellularLocation>
</comment>
<dbReference type="PANTHER" id="PTHR32309:SF13">
    <property type="entry name" value="FERRIC ENTEROBACTIN TRANSPORT PROTEIN FEPE"/>
    <property type="match status" value="1"/>
</dbReference>
<evidence type="ECO:0000313" key="9">
    <source>
        <dbReference type="EMBL" id="GEN57832.1"/>
    </source>
</evidence>
<dbReference type="GO" id="GO:0004713">
    <property type="term" value="F:protein tyrosine kinase activity"/>
    <property type="evidence" value="ECO:0007669"/>
    <property type="project" value="TreeGrafter"/>
</dbReference>
<feature type="transmembrane region" description="Helical" evidence="7">
    <location>
        <begin position="21"/>
        <end position="41"/>
    </location>
</feature>
<comment type="caution">
    <text evidence="9">The sequence shown here is derived from an EMBL/GenBank/DDBJ whole genome shotgun (WGS) entry which is preliminary data.</text>
</comment>
<dbReference type="GO" id="GO:0005886">
    <property type="term" value="C:plasma membrane"/>
    <property type="evidence" value="ECO:0007669"/>
    <property type="project" value="UniProtKB-SubCell"/>
</dbReference>
<feature type="domain" description="Polysaccharide chain length determinant N-terminal" evidence="8">
    <location>
        <begin position="3"/>
        <end position="95"/>
    </location>
</feature>
<dbReference type="AlphaFoldDB" id="A0A511X4F7"/>
<feature type="transmembrane region" description="Helical" evidence="7">
    <location>
        <begin position="174"/>
        <end position="196"/>
    </location>
</feature>
<keyword evidence="4 7" id="KW-0812">Transmembrane</keyword>
<dbReference type="RefSeq" id="WP_089803494.1">
    <property type="nucleotide sequence ID" value="NZ_BJYE01000043.1"/>
</dbReference>
<evidence type="ECO:0000256" key="3">
    <source>
        <dbReference type="ARBA" id="ARBA00022475"/>
    </source>
</evidence>
<dbReference type="EMBL" id="BJYE01000043">
    <property type="protein sequence ID" value="GEN57832.1"/>
    <property type="molecule type" value="Genomic_DNA"/>
</dbReference>
<proteinExistence type="inferred from homology"/>
<evidence type="ECO:0000256" key="5">
    <source>
        <dbReference type="ARBA" id="ARBA00022989"/>
    </source>
</evidence>
<sequence>MEESISLSELFQVLKKRLGMIIALSLVAAVISGIFTVFVVTPEYAVSTQFLVSQRDTEQTNTIQSTDIRTNLELINTYNVIIKSSRILESVIDELNLPLSASTLSNMISVTNENQSQVVTVRVTDTDPLRAERIANTTVAVFQEEILELMNVDNVNVLNLAEAGANPQPVSPNLTLNIAIAFVLGLMVAVGISFLLEFLDTTVKSEEDIENILDIPVMGTISHITEADLNNHVAPEVNRRMKREGRVQ</sequence>
<evidence type="ECO:0000256" key="1">
    <source>
        <dbReference type="ARBA" id="ARBA00004651"/>
    </source>
</evidence>
<evidence type="ECO:0000259" key="8">
    <source>
        <dbReference type="Pfam" id="PF02706"/>
    </source>
</evidence>
<accession>A0A511X4F7</accession>
<evidence type="ECO:0000256" key="2">
    <source>
        <dbReference type="ARBA" id="ARBA00006683"/>
    </source>
</evidence>
<keyword evidence="6 7" id="KW-0472">Membrane</keyword>
<name>A0A511X4F7_9BACI</name>
<dbReference type="InterPro" id="IPR050445">
    <property type="entry name" value="Bact_polysacc_biosynth/exp"/>
</dbReference>
<gene>
    <name evidence="9" type="primary">capA</name>
    <name evidence="9" type="ORF">HAL01_22960</name>
</gene>
<keyword evidence="10" id="KW-1185">Reference proteome</keyword>
<protein>
    <submittedName>
        <fullName evidence="9">Capsular polysaccharide biosynthesis protein</fullName>
    </submittedName>
</protein>
<evidence type="ECO:0000313" key="10">
    <source>
        <dbReference type="Proteomes" id="UP000321400"/>
    </source>
</evidence>
<evidence type="ECO:0000256" key="4">
    <source>
        <dbReference type="ARBA" id="ARBA00022692"/>
    </source>
</evidence>
<dbReference type="InterPro" id="IPR003856">
    <property type="entry name" value="LPS_length_determ_N"/>
</dbReference>
<dbReference type="PANTHER" id="PTHR32309">
    <property type="entry name" value="TYROSINE-PROTEIN KINASE"/>
    <property type="match status" value="1"/>
</dbReference>
<dbReference type="Proteomes" id="UP000321400">
    <property type="component" value="Unassembled WGS sequence"/>
</dbReference>
<organism evidence="9 10">
    <name type="scientific">Halolactibacillus alkaliphilus</name>
    <dbReference type="NCBI Taxonomy" id="442899"/>
    <lineage>
        <taxon>Bacteria</taxon>
        <taxon>Bacillati</taxon>
        <taxon>Bacillota</taxon>
        <taxon>Bacilli</taxon>
        <taxon>Bacillales</taxon>
        <taxon>Bacillaceae</taxon>
        <taxon>Halolactibacillus</taxon>
    </lineage>
</organism>
<evidence type="ECO:0000256" key="7">
    <source>
        <dbReference type="SAM" id="Phobius"/>
    </source>
</evidence>
<dbReference type="Pfam" id="PF02706">
    <property type="entry name" value="Wzz"/>
    <property type="match status" value="1"/>
</dbReference>
<evidence type="ECO:0000256" key="6">
    <source>
        <dbReference type="ARBA" id="ARBA00023136"/>
    </source>
</evidence>
<dbReference type="STRING" id="442899.SAMN05720591_1405"/>
<keyword evidence="5 7" id="KW-1133">Transmembrane helix</keyword>